<name>A0A1S3HD43_LINAN</name>
<reference evidence="5" key="1">
    <citation type="submission" date="2025-08" db="UniProtKB">
        <authorList>
            <consortium name="RefSeq"/>
        </authorList>
    </citation>
    <scope>IDENTIFICATION</scope>
    <source>
        <tissue evidence="5">Gonads</tissue>
    </source>
</reference>
<organism evidence="4 5">
    <name type="scientific">Lingula anatina</name>
    <name type="common">Brachiopod</name>
    <name type="synonym">Lingula unguis</name>
    <dbReference type="NCBI Taxonomy" id="7574"/>
    <lineage>
        <taxon>Eukaryota</taxon>
        <taxon>Metazoa</taxon>
        <taxon>Spiralia</taxon>
        <taxon>Lophotrochozoa</taxon>
        <taxon>Brachiopoda</taxon>
        <taxon>Linguliformea</taxon>
        <taxon>Lingulata</taxon>
        <taxon>Lingulida</taxon>
        <taxon>Linguloidea</taxon>
        <taxon>Lingulidae</taxon>
        <taxon>Lingula</taxon>
    </lineage>
</organism>
<dbReference type="InterPro" id="IPR032675">
    <property type="entry name" value="LRR_dom_sf"/>
</dbReference>
<dbReference type="PANTHER" id="PTHR46312">
    <property type="entry name" value="NACHT DOMAIN-CONTAINING PROTEIN"/>
    <property type="match status" value="1"/>
</dbReference>
<dbReference type="OrthoDB" id="6161424at2759"/>
<dbReference type="RefSeq" id="XP_013383943.1">
    <property type="nucleotide sequence ID" value="XM_013528489.1"/>
</dbReference>
<dbReference type="InterPro" id="IPR007111">
    <property type="entry name" value="NACHT_NTPase"/>
</dbReference>
<dbReference type="PANTHER" id="PTHR46312:SF2">
    <property type="entry name" value="NUCLEOTIDE-BINDING OLIGOMERIZATION DOMAIN-CONTAINING PROTEIN 2-LIKE"/>
    <property type="match status" value="1"/>
</dbReference>
<dbReference type="Gene3D" id="3.80.10.10">
    <property type="entry name" value="Ribonuclease Inhibitor"/>
    <property type="match status" value="1"/>
</dbReference>
<feature type="domain" description="NACHT" evidence="3">
    <location>
        <begin position="76"/>
        <end position="199"/>
    </location>
</feature>
<dbReference type="GO" id="GO:0005524">
    <property type="term" value="F:ATP binding"/>
    <property type="evidence" value="ECO:0007669"/>
    <property type="project" value="UniProtKB-KW"/>
</dbReference>
<evidence type="ECO:0000256" key="1">
    <source>
        <dbReference type="ARBA" id="ARBA00022741"/>
    </source>
</evidence>
<dbReference type="SUPFAM" id="SSF52540">
    <property type="entry name" value="P-loop containing nucleoside triphosphate hydrolases"/>
    <property type="match status" value="1"/>
</dbReference>
<dbReference type="Pfam" id="PF05729">
    <property type="entry name" value="NACHT"/>
    <property type="match status" value="1"/>
</dbReference>
<sequence length="852" mass="97328">MSPTQSRKSPLAAFYTRHMSQIQRLPWDSNDTMHMDEVYVNLEWVQEEKKPTGTSSKPVPTYTSIFENTRQGITPKRILVRGKAGIGKTTFTQKMAIDWANATLGKKSDGVLSKYKHLLILNLRSIQPGKTLKEALEMQLSCSENEIKEIMDALDNDGDHVLLVFDGYDEFDSKNHKEITDIIHCRRYQDVCTIITTRPWKAEELMNPRNTDSVYDITGLTEDNIAEYIAKFFDEPKSHDNFLVWMLGSTGERLIDYLKQKKLMSLVKIPILLLFICLLWLEDRKSVVRTESLPASYTLLYKKLIQLLIRRKYNTKTQDETDKYYKNIDDTINCLGKLAYYGLLKPEGGLIFDENDLQSIPDIGEMYSLGLLNKTKVHYKFDVKQAITFPHKTIQEFFAARYLKENNTLDGNGHVLDQFLDSLHTIDELYNMDYVLRFVCGLSNSAATKVLERAKALQVESKKGEDISRMQSFQAHAWDYDRRYSEWCNDILLEHWYAHCTQKTVMPPELMSWHTALNIPASFEHSDHRFSQILLKSVERASKRVQQYSGIFKDVRTVMNDVRFPIGKTSHNVLSVLNSCDTLEKLLVIVWCIETDYDECRSVLNSVLSKALNLDTISIQIRCYGILSSIPKPEKLVHLKVHGMVNSQDIMKLGQTQSLKTINVSVCKRPKELPSALVEMPIANHGLTDFSITYTRLGAETLKILARNLHHVPGLESLKLEQVLSDVLSDIFDSSDLRSRSDMTSRCGASRCTCRGDTTKDDRCQDVCEAVSELSQGVKHTTKLKSFSLRSNNLGRYHGITRPLIALIQSLSTVSEQTGMKINMSDNELGKVDRLSDLTEAIVNSYGHVTWK</sequence>
<dbReference type="Proteomes" id="UP000085678">
    <property type="component" value="Unplaced"/>
</dbReference>
<dbReference type="SUPFAM" id="SSF52047">
    <property type="entry name" value="RNI-like"/>
    <property type="match status" value="1"/>
</dbReference>
<keyword evidence="2" id="KW-0067">ATP-binding</keyword>
<keyword evidence="4" id="KW-1185">Reference proteome</keyword>
<dbReference type="AlphaFoldDB" id="A0A1S3HD43"/>
<dbReference type="GeneID" id="106154217"/>
<proteinExistence type="predicted"/>
<gene>
    <name evidence="5" type="primary">LOC106154217</name>
</gene>
<evidence type="ECO:0000259" key="3">
    <source>
        <dbReference type="PROSITE" id="PS50837"/>
    </source>
</evidence>
<keyword evidence="1" id="KW-0547">Nucleotide-binding</keyword>
<dbReference type="InParanoid" id="A0A1S3HD43"/>
<accession>A0A1S3HD43</accession>
<dbReference type="InterPro" id="IPR027417">
    <property type="entry name" value="P-loop_NTPase"/>
</dbReference>
<dbReference type="Gene3D" id="3.40.50.300">
    <property type="entry name" value="P-loop containing nucleotide triphosphate hydrolases"/>
    <property type="match status" value="1"/>
</dbReference>
<dbReference type="KEGG" id="lak:106154217"/>
<dbReference type="PROSITE" id="PS50837">
    <property type="entry name" value="NACHT"/>
    <property type="match status" value="1"/>
</dbReference>
<protein>
    <submittedName>
        <fullName evidence="5">NLR family CARD domain-containing protein 4-like</fullName>
    </submittedName>
</protein>
<evidence type="ECO:0000313" key="5">
    <source>
        <dbReference type="RefSeq" id="XP_013383943.1"/>
    </source>
</evidence>
<evidence type="ECO:0000256" key="2">
    <source>
        <dbReference type="ARBA" id="ARBA00022840"/>
    </source>
</evidence>
<evidence type="ECO:0000313" key="4">
    <source>
        <dbReference type="Proteomes" id="UP000085678"/>
    </source>
</evidence>